<evidence type="ECO:0000313" key="2">
    <source>
        <dbReference type="EMBL" id="MQM23152.1"/>
    </source>
</evidence>
<name>A0A843XVN2_COLES</name>
<dbReference type="AlphaFoldDB" id="A0A843XVN2"/>
<feature type="region of interest" description="Disordered" evidence="1">
    <location>
        <begin position="86"/>
        <end position="152"/>
    </location>
</feature>
<evidence type="ECO:0000256" key="1">
    <source>
        <dbReference type="SAM" id="MobiDB-lite"/>
    </source>
</evidence>
<keyword evidence="3" id="KW-1185">Reference proteome</keyword>
<comment type="caution">
    <text evidence="2">The sequence shown here is derived from an EMBL/GenBank/DDBJ whole genome shotgun (WGS) entry which is preliminary data.</text>
</comment>
<dbReference type="EMBL" id="NMUH01015229">
    <property type="protein sequence ID" value="MQM23152.1"/>
    <property type="molecule type" value="Genomic_DNA"/>
</dbReference>
<organism evidence="2 3">
    <name type="scientific">Colocasia esculenta</name>
    <name type="common">Wild taro</name>
    <name type="synonym">Arum esculentum</name>
    <dbReference type="NCBI Taxonomy" id="4460"/>
    <lineage>
        <taxon>Eukaryota</taxon>
        <taxon>Viridiplantae</taxon>
        <taxon>Streptophyta</taxon>
        <taxon>Embryophyta</taxon>
        <taxon>Tracheophyta</taxon>
        <taxon>Spermatophyta</taxon>
        <taxon>Magnoliopsida</taxon>
        <taxon>Liliopsida</taxon>
        <taxon>Araceae</taxon>
        <taxon>Aroideae</taxon>
        <taxon>Colocasieae</taxon>
        <taxon>Colocasia</taxon>
    </lineage>
</organism>
<reference evidence="2" key="1">
    <citation type="submission" date="2017-07" db="EMBL/GenBank/DDBJ databases">
        <title>Taro Niue Genome Assembly and Annotation.</title>
        <authorList>
            <person name="Atibalentja N."/>
            <person name="Keating K."/>
            <person name="Fields C.J."/>
        </authorList>
    </citation>
    <scope>NUCLEOTIDE SEQUENCE</scope>
    <source>
        <strain evidence="2">Niue_2</strain>
        <tissue evidence="2">Leaf</tissue>
    </source>
</reference>
<feature type="compositionally biased region" description="Basic and acidic residues" evidence="1">
    <location>
        <begin position="115"/>
        <end position="152"/>
    </location>
</feature>
<evidence type="ECO:0000313" key="3">
    <source>
        <dbReference type="Proteomes" id="UP000652761"/>
    </source>
</evidence>
<sequence length="178" mass="20367">MHRHRLQASSSPAPASISQLPHLVFLSLPSFCQQHVEGAMTSPVTEAHPRGHSFFSSVSPPSSASPTSDLCDPILVAFLNHLGEPGMDGSSERARRGEHMEVAEETTGEDVDMEDAGRESGGHHRSKDWNRMERREERDRGSRREREKEEWVRKEWRKVEDMEEKEREQENLCLFTTF</sequence>
<proteinExistence type="predicted"/>
<gene>
    <name evidence="2" type="ORF">Taro_056215</name>
</gene>
<feature type="compositionally biased region" description="Acidic residues" evidence="1">
    <location>
        <begin position="103"/>
        <end position="114"/>
    </location>
</feature>
<feature type="compositionally biased region" description="Basic and acidic residues" evidence="1">
    <location>
        <begin position="90"/>
        <end position="102"/>
    </location>
</feature>
<dbReference type="Proteomes" id="UP000652761">
    <property type="component" value="Unassembled WGS sequence"/>
</dbReference>
<protein>
    <submittedName>
        <fullName evidence="2">Uncharacterized protein</fullName>
    </submittedName>
</protein>
<accession>A0A843XVN2</accession>